<gene>
    <name evidence="1" type="ORF">B0T18DRAFT_440213</name>
</gene>
<dbReference type="Proteomes" id="UP001172155">
    <property type="component" value="Unassembled WGS sequence"/>
</dbReference>
<dbReference type="InterPro" id="IPR001753">
    <property type="entry name" value="Enoyl-CoA_hydra/iso"/>
</dbReference>
<comment type="caution">
    <text evidence="1">The sequence shown here is derived from an EMBL/GenBank/DDBJ whole genome shotgun (WGS) entry which is preliminary data.</text>
</comment>
<reference evidence="1" key="1">
    <citation type="submission" date="2023-06" db="EMBL/GenBank/DDBJ databases">
        <title>Genome-scale phylogeny and comparative genomics of the fungal order Sordariales.</title>
        <authorList>
            <consortium name="Lawrence Berkeley National Laboratory"/>
            <person name="Hensen N."/>
            <person name="Bonometti L."/>
            <person name="Westerberg I."/>
            <person name="Brannstrom I.O."/>
            <person name="Guillou S."/>
            <person name="Cros-Aarteil S."/>
            <person name="Calhoun S."/>
            <person name="Haridas S."/>
            <person name="Kuo A."/>
            <person name="Mondo S."/>
            <person name="Pangilinan J."/>
            <person name="Riley R."/>
            <person name="LaButti K."/>
            <person name="Andreopoulos B."/>
            <person name="Lipzen A."/>
            <person name="Chen C."/>
            <person name="Yanf M."/>
            <person name="Daum C."/>
            <person name="Ng V."/>
            <person name="Clum A."/>
            <person name="Steindorff A."/>
            <person name="Ohm R."/>
            <person name="Martin F."/>
            <person name="Silar P."/>
            <person name="Natvig D."/>
            <person name="Lalanne C."/>
            <person name="Gautier V."/>
            <person name="Ament-velasquez S.L."/>
            <person name="Kruys A."/>
            <person name="Hutchinson M.I."/>
            <person name="Powell A.J."/>
            <person name="Barry K."/>
            <person name="Miller A.N."/>
            <person name="Grigoriev I.V."/>
            <person name="Debuchy R."/>
            <person name="Gladieux P."/>
            <person name="Thoren M.H."/>
            <person name="Johannesson H."/>
        </authorList>
    </citation>
    <scope>NUCLEOTIDE SEQUENCE</scope>
    <source>
        <strain evidence="1">SMH3187-1</strain>
    </source>
</reference>
<dbReference type="GO" id="GO:0006635">
    <property type="term" value="P:fatty acid beta-oxidation"/>
    <property type="evidence" value="ECO:0007669"/>
    <property type="project" value="TreeGrafter"/>
</dbReference>
<proteinExistence type="predicted"/>
<evidence type="ECO:0000313" key="2">
    <source>
        <dbReference type="Proteomes" id="UP001172155"/>
    </source>
</evidence>
<dbReference type="PANTHER" id="PTHR11941">
    <property type="entry name" value="ENOYL-COA HYDRATASE-RELATED"/>
    <property type="match status" value="1"/>
</dbReference>
<dbReference type="Gene3D" id="3.90.226.10">
    <property type="entry name" value="2-enoyl-CoA Hydratase, Chain A, domain 1"/>
    <property type="match status" value="1"/>
</dbReference>
<dbReference type="AlphaFoldDB" id="A0AA40JZQ2"/>
<evidence type="ECO:0000313" key="1">
    <source>
        <dbReference type="EMBL" id="KAK0740612.1"/>
    </source>
</evidence>
<organism evidence="1 2">
    <name type="scientific">Schizothecium vesticola</name>
    <dbReference type="NCBI Taxonomy" id="314040"/>
    <lineage>
        <taxon>Eukaryota</taxon>
        <taxon>Fungi</taxon>
        <taxon>Dikarya</taxon>
        <taxon>Ascomycota</taxon>
        <taxon>Pezizomycotina</taxon>
        <taxon>Sordariomycetes</taxon>
        <taxon>Sordariomycetidae</taxon>
        <taxon>Sordariales</taxon>
        <taxon>Schizotheciaceae</taxon>
        <taxon>Schizothecium</taxon>
    </lineage>
</organism>
<accession>A0AA40JZQ2</accession>
<dbReference type="EMBL" id="JAUKUD010000006">
    <property type="protein sequence ID" value="KAK0740612.1"/>
    <property type="molecule type" value="Genomic_DNA"/>
</dbReference>
<dbReference type="GO" id="GO:0005777">
    <property type="term" value="C:peroxisome"/>
    <property type="evidence" value="ECO:0007669"/>
    <property type="project" value="TreeGrafter"/>
</dbReference>
<dbReference type="SUPFAM" id="SSF52096">
    <property type="entry name" value="ClpP/crotonase"/>
    <property type="match status" value="1"/>
</dbReference>
<dbReference type="InterPro" id="IPR029045">
    <property type="entry name" value="ClpP/crotonase-like_dom_sf"/>
</dbReference>
<name>A0AA40JZQ2_9PEZI</name>
<protein>
    <submittedName>
        <fullName evidence="1">ClpP/crotonase-like domain-containing protein</fullName>
    </submittedName>
</protein>
<keyword evidence="2" id="KW-1185">Reference proteome</keyword>
<sequence length="279" mass="30074">MATLFTIPIPPLGAHPGGAVVCTEPAPQVVSYTLPPNPLLPPDNRLTTPTNAALVSALDVLEFGPHPPGVVLTTSAIQKFYSNGLDLENALADPAFLPTSLYHLFLRFLTFPMPTVAVLNGHAFAGGLMLAMHHDYRIMSPARGFLCVNELDFGVPLKAPMSSIFRLKCAPATYRSLVLEAQRFDGKAALEAGIVDGLGGVQEAVAMVGERKLTEKGRTGIYGAMKREMYRESVELLSEEGFAREEAAFLRGMEGEQGRRERGEGRVREILKGGKGAKL</sequence>
<dbReference type="PANTHER" id="PTHR11941:SF75">
    <property type="entry name" value="ENOYL-COA HYDRATASE_ISOMERASE FAMILY PROTEIN"/>
    <property type="match status" value="1"/>
</dbReference>
<dbReference type="GO" id="GO:0004165">
    <property type="term" value="F:delta(3)-delta(2)-enoyl-CoA isomerase activity"/>
    <property type="evidence" value="ECO:0007669"/>
    <property type="project" value="TreeGrafter"/>
</dbReference>
<dbReference type="Pfam" id="PF00378">
    <property type="entry name" value="ECH_1"/>
    <property type="match status" value="1"/>
</dbReference>
<dbReference type="CDD" id="cd06558">
    <property type="entry name" value="crotonase-like"/>
    <property type="match status" value="1"/>
</dbReference>